<name>A0AAD5VZK1_9AGAR</name>
<gene>
    <name evidence="2" type="ORF">NP233_g3193</name>
</gene>
<accession>A0AAD5VZK1</accession>
<feature type="region of interest" description="Disordered" evidence="1">
    <location>
        <begin position="179"/>
        <end position="210"/>
    </location>
</feature>
<reference evidence="2" key="1">
    <citation type="submission" date="2022-07" db="EMBL/GenBank/DDBJ databases">
        <title>Genome Sequence of Leucocoprinus birnbaumii.</title>
        <authorList>
            <person name="Buettner E."/>
        </authorList>
    </citation>
    <scope>NUCLEOTIDE SEQUENCE</scope>
    <source>
        <strain evidence="2">VT141</strain>
    </source>
</reference>
<comment type="caution">
    <text evidence="2">The sequence shown here is derived from an EMBL/GenBank/DDBJ whole genome shotgun (WGS) entry which is preliminary data.</text>
</comment>
<feature type="region of interest" description="Disordered" evidence="1">
    <location>
        <begin position="246"/>
        <end position="420"/>
    </location>
</feature>
<feature type="compositionally biased region" description="Basic and acidic residues" evidence="1">
    <location>
        <begin position="287"/>
        <end position="302"/>
    </location>
</feature>
<evidence type="ECO:0000256" key="1">
    <source>
        <dbReference type="SAM" id="MobiDB-lite"/>
    </source>
</evidence>
<organism evidence="2 3">
    <name type="scientific">Leucocoprinus birnbaumii</name>
    <dbReference type="NCBI Taxonomy" id="56174"/>
    <lineage>
        <taxon>Eukaryota</taxon>
        <taxon>Fungi</taxon>
        <taxon>Dikarya</taxon>
        <taxon>Basidiomycota</taxon>
        <taxon>Agaricomycotina</taxon>
        <taxon>Agaricomycetes</taxon>
        <taxon>Agaricomycetidae</taxon>
        <taxon>Agaricales</taxon>
        <taxon>Agaricineae</taxon>
        <taxon>Agaricaceae</taxon>
        <taxon>Leucocoprinus</taxon>
    </lineage>
</organism>
<protein>
    <submittedName>
        <fullName evidence="2">Uncharacterized protein</fullName>
    </submittedName>
</protein>
<feature type="compositionally biased region" description="Polar residues" evidence="1">
    <location>
        <begin position="196"/>
        <end position="210"/>
    </location>
</feature>
<dbReference type="AlphaFoldDB" id="A0AAD5VZK1"/>
<evidence type="ECO:0000313" key="2">
    <source>
        <dbReference type="EMBL" id="KAJ3572271.1"/>
    </source>
</evidence>
<proteinExistence type="predicted"/>
<evidence type="ECO:0000313" key="3">
    <source>
        <dbReference type="Proteomes" id="UP001213000"/>
    </source>
</evidence>
<sequence>MGKWTPNYTDNVLNCKFSALMFVVCLTTGAINRAAVEKEATITYEEFVNELDTGDSFTTSLVDILVKELAERHTRPFQNDERRMIAPRTAERLISLANPRQVYRGERPGNRNHAGRRTYNLAEFMNLPTTEDMEDEENDLGSFWDSATNPAEGARFNSDLFDAYGPHGWASISRRLGTTPSPPLDDEPVWRPHGPLSSTGRTSTWTTIPTNSNSATALARHASIRRPTRRMVDFNDWTARRRSAIRDTVGSHGEGSESSSPYALVGSGDSSQTVRRFFPTNPRRTGRVSDRLEERQVDEEGRLNPVGVSMDREWSPSIVMRTGDAHSSSGSSSTLSEDRPLPRLRRGGVRPPETLYSRYSWSTPRFPIEPSRTRSPSLTPTEPARPVSPPQAREEVAVLSSEPVVGYPTPGSLENEPASV</sequence>
<dbReference type="EMBL" id="JANIEX010000149">
    <property type="protein sequence ID" value="KAJ3572271.1"/>
    <property type="molecule type" value="Genomic_DNA"/>
</dbReference>
<dbReference type="Proteomes" id="UP001213000">
    <property type="component" value="Unassembled WGS sequence"/>
</dbReference>
<keyword evidence="3" id="KW-1185">Reference proteome</keyword>